<evidence type="ECO:0000313" key="2">
    <source>
        <dbReference type="Proteomes" id="UP000304953"/>
    </source>
</evidence>
<dbReference type="Proteomes" id="UP000304953">
    <property type="component" value="Unassembled WGS sequence"/>
</dbReference>
<evidence type="ECO:0000313" key="1">
    <source>
        <dbReference type="EMBL" id="TGY95854.1"/>
    </source>
</evidence>
<keyword evidence="1" id="KW-0547">Nucleotide-binding</keyword>
<sequence length="320" mass="35321">MNMEELKTAISVSGLRKCFQDKEVLKGIDFSVSSGTIYALLGSNGAGKTTAVRILTTLLKADSGKVEIAGYDVGKHPRKVHEIISLTGQFSAVDSVLTGKENLIMMGELHHLSSPEKKACELLKYFGLSEDADKSVSVFSGGMKRKLDIAMSLVGNPKVIFLDEPTTGLDPQSRYSMWNMIRDLNHSGVTVFLTTQYLEEAEQLADIIAILDQGSIIAEGTPEELKAYLPQGVIKLSFQDAENLERAKNLLKTYRMSMESEKRELLVFTDGKADTLAEIFYRLYKNKVSIQDFARLTPDLEDVFLAMIQEKGGESNGSLC</sequence>
<reference evidence="1" key="1">
    <citation type="submission" date="2019-04" db="EMBL/GenBank/DDBJ databases">
        <title>Microbes associate with the intestines of laboratory mice.</title>
        <authorList>
            <person name="Navarre W."/>
            <person name="Wong E."/>
            <person name="Huang K."/>
            <person name="Tropini C."/>
            <person name="Ng K."/>
            <person name="Yu B."/>
        </authorList>
    </citation>
    <scope>NUCLEOTIDE SEQUENCE</scope>
    <source>
        <strain evidence="1">NM01_1-7b</strain>
    </source>
</reference>
<accession>A0AC61RWB3</accession>
<keyword evidence="1" id="KW-0067">ATP-binding</keyword>
<keyword evidence="2" id="KW-1185">Reference proteome</keyword>
<comment type="caution">
    <text evidence="1">The sequence shown here is derived from an EMBL/GenBank/DDBJ whole genome shotgun (WGS) entry which is preliminary data.</text>
</comment>
<gene>
    <name evidence="1" type="ORF">E5329_12790</name>
</gene>
<dbReference type="EMBL" id="SRYA01000023">
    <property type="protein sequence ID" value="TGY95854.1"/>
    <property type="molecule type" value="Genomic_DNA"/>
</dbReference>
<name>A0AC61RWB3_9FIRM</name>
<organism evidence="1 2">
    <name type="scientific">Petralouisia muris</name>
    <dbReference type="NCBI Taxonomy" id="3032872"/>
    <lineage>
        <taxon>Bacteria</taxon>
        <taxon>Bacillati</taxon>
        <taxon>Bacillota</taxon>
        <taxon>Clostridia</taxon>
        <taxon>Lachnospirales</taxon>
        <taxon>Lachnospiraceae</taxon>
        <taxon>Petralouisia</taxon>
    </lineage>
</organism>
<protein>
    <submittedName>
        <fullName evidence="1">ATP-binding cassette domain-containing protein</fullName>
    </submittedName>
</protein>
<proteinExistence type="predicted"/>